<dbReference type="Gene3D" id="1.10.10.10">
    <property type="entry name" value="Winged helix-like DNA-binding domain superfamily/Winged helix DNA-binding domain"/>
    <property type="match status" value="3"/>
</dbReference>
<gene>
    <name evidence="5 9" type="primary">recX</name>
    <name evidence="9" type="ORF">ENL01_04550</name>
</gene>
<evidence type="ECO:0000256" key="5">
    <source>
        <dbReference type="HAMAP-Rule" id="MF_01114"/>
    </source>
</evidence>
<dbReference type="InterPro" id="IPR053925">
    <property type="entry name" value="RecX_HTH_3rd"/>
</dbReference>
<comment type="subcellular location">
    <subcellularLocation>
        <location evidence="1 5">Cytoplasm</location>
    </subcellularLocation>
</comment>
<dbReference type="Pfam" id="PF21982">
    <property type="entry name" value="RecX_HTH1"/>
    <property type="match status" value="1"/>
</dbReference>
<protein>
    <recommendedName>
        <fullName evidence="3 5">Regulatory protein RecX</fullName>
    </recommendedName>
</protein>
<dbReference type="InterPro" id="IPR036388">
    <property type="entry name" value="WH-like_DNA-bd_sf"/>
</dbReference>
<dbReference type="InterPro" id="IPR003783">
    <property type="entry name" value="Regulatory_RecX"/>
</dbReference>
<reference evidence="9" key="1">
    <citation type="journal article" date="2020" name="mSystems">
        <title>Genome- and Community-Level Interaction Insights into Carbon Utilization and Element Cycling Functions of Hydrothermarchaeota in Hydrothermal Sediment.</title>
        <authorList>
            <person name="Zhou Z."/>
            <person name="Liu Y."/>
            <person name="Xu W."/>
            <person name="Pan J."/>
            <person name="Luo Z.H."/>
            <person name="Li M."/>
        </authorList>
    </citation>
    <scope>NUCLEOTIDE SEQUENCE [LARGE SCALE GENOMIC DNA]</scope>
    <source>
        <strain evidence="9">HyVt-628</strain>
    </source>
</reference>
<comment type="function">
    <text evidence="5">Modulates RecA activity.</text>
</comment>
<dbReference type="Pfam" id="PF21981">
    <property type="entry name" value="RecX_HTH3"/>
    <property type="match status" value="1"/>
</dbReference>
<dbReference type="GO" id="GO:0005737">
    <property type="term" value="C:cytoplasm"/>
    <property type="evidence" value="ECO:0007669"/>
    <property type="project" value="UniProtKB-SubCell"/>
</dbReference>
<proteinExistence type="inferred from homology"/>
<dbReference type="GO" id="GO:0006282">
    <property type="term" value="P:regulation of DNA repair"/>
    <property type="evidence" value="ECO:0007669"/>
    <property type="project" value="UniProtKB-UniRule"/>
</dbReference>
<evidence type="ECO:0000256" key="2">
    <source>
        <dbReference type="ARBA" id="ARBA00009695"/>
    </source>
</evidence>
<comment type="caution">
    <text evidence="9">The sequence shown here is derived from an EMBL/GenBank/DDBJ whole genome shotgun (WGS) entry which is preliminary data.</text>
</comment>
<evidence type="ECO:0000259" key="7">
    <source>
        <dbReference type="Pfam" id="PF21981"/>
    </source>
</evidence>
<evidence type="ECO:0000256" key="4">
    <source>
        <dbReference type="ARBA" id="ARBA00022490"/>
    </source>
</evidence>
<name>A0A7C5DGR2_9CHLB</name>
<dbReference type="PANTHER" id="PTHR33602:SF1">
    <property type="entry name" value="REGULATORY PROTEIN RECX FAMILY PROTEIN"/>
    <property type="match status" value="1"/>
</dbReference>
<dbReference type="HAMAP" id="MF_01114">
    <property type="entry name" value="RecX"/>
    <property type="match status" value="1"/>
</dbReference>
<evidence type="ECO:0000256" key="1">
    <source>
        <dbReference type="ARBA" id="ARBA00004496"/>
    </source>
</evidence>
<organism evidence="9">
    <name type="scientific">Chlorobaculum parvum</name>
    <dbReference type="NCBI Taxonomy" id="274539"/>
    <lineage>
        <taxon>Bacteria</taxon>
        <taxon>Pseudomonadati</taxon>
        <taxon>Chlorobiota</taxon>
        <taxon>Chlorobiia</taxon>
        <taxon>Chlorobiales</taxon>
        <taxon>Chlorobiaceae</taxon>
        <taxon>Chlorobaculum</taxon>
    </lineage>
</organism>
<accession>A0A7C5DGR2</accession>
<dbReference type="Pfam" id="PF02631">
    <property type="entry name" value="RecX_HTH2"/>
    <property type="match status" value="1"/>
</dbReference>
<dbReference type="PANTHER" id="PTHR33602">
    <property type="entry name" value="REGULATORY PROTEIN RECX FAMILY PROTEIN"/>
    <property type="match status" value="1"/>
</dbReference>
<dbReference type="Proteomes" id="UP000886059">
    <property type="component" value="Unassembled WGS sequence"/>
</dbReference>
<feature type="domain" description="RecX third three-helical" evidence="7">
    <location>
        <begin position="103"/>
        <end position="146"/>
    </location>
</feature>
<dbReference type="EMBL" id="DRSK01000255">
    <property type="protein sequence ID" value="HHE08128.1"/>
    <property type="molecule type" value="Genomic_DNA"/>
</dbReference>
<keyword evidence="4 5" id="KW-0963">Cytoplasm</keyword>
<feature type="domain" description="RecX second three-helical" evidence="6">
    <location>
        <begin position="58"/>
        <end position="98"/>
    </location>
</feature>
<feature type="domain" description="RecX first three-helical" evidence="8">
    <location>
        <begin position="12"/>
        <end position="51"/>
    </location>
</feature>
<evidence type="ECO:0000259" key="8">
    <source>
        <dbReference type="Pfam" id="PF21982"/>
    </source>
</evidence>
<comment type="similarity">
    <text evidence="2 5">Belongs to the RecX family.</text>
</comment>
<sequence length="161" mass="18219">MPPSEDKSRKAAFNCAVRLLSARDHGRAELENKLKKKRFTQEAIASVMERLGQLNLLDDRTFAGSCMAGIARRRPEGKFKTRARLKQKGLSDAIIEETIASYDQSELCRTAAERKLRTLNGPPETIRKKLYTFLKYRGFDWATIRETVNTVISGEEPGRSA</sequence>
<dbReference type="NCBIfam" id="NF001063">
    <property type="entry name" value="PRK00117.5-3"/>
    <property type="match status" value="1"/>
</dbReference>
<evidence type="ECO:0000313" key="9">
    <source>
        <dbReference type="EMBL" id="HHE08128.1"/>
    </source>
</evidence>
<evidence type="ECO:0000256" key="3">
    <source>
        <dbReference type="ARBA" id="ARBA00018111"/>
    </source>
</evidence>
<evidence type="ECO:0000259" key="6">
    <source>
        <dbReference type="Pfam" id="PF02631"/>
    </source>
</evidence>
<dbReference type="InterPro" id="IPR053926">
    <property type="entry name" value="RecX_HTH_1st"/>
</dbReference>
<dbReference type="InterPro" id="IPR053924">
    <property type="entry name" value="RecX_HTH_2nd"/>
</dbReference>
<dbReference type="AlphaFoldDB" id="A0A7C5DGR2"/>